<dbReference type="PATRIC" id="fig|1166018.3.peg.235"/>
<evidence type="ECO:0000259" key="4">
    <source>
        <dbReference type="Pfam" id="PF25973"/>
    </source>
</evidence>
<keyword evidence="2" id="KW-0813">Transport</keyword>
<dbReference type="GO" id="GO:0060003">
    <property type="term" value="P:copper ion export"/>
    <property type="evidence" value="ECO:0007669"/>
    <property type="project" value="TreeGrafter"/>
</dbReference>
<dbReference type="FunFam" id="2.40.30.170:FF:000010">
    <property type="entry name" value="Efflux RND transporter periplasmic adaptor subunit"/>
    <property type="match status" value="1"/>
</dbReference>
<dbReference type="STRING" id="1166018.FAES_0230"/>
<dbReference type="HOGENOM" id="CLU_018816_13_3_10"/>
<dbReference type="Gene3D" id="2.40.420.20">
    <property type="match status" value="1"/>
</dbReference>
<dbReference type="InterPro" id="IPR006143">
    <property type="entry name" value="RND_pump_MFP"/>
</dbReference>
<dbReference type="SUPFAM" id="SSF111369">
    <property type="entry name" value="HlyD-like secretion proteins"/>
    <property type="match status" value="1"/>
</dbReference>
<accession>I0K291</accession>
<dbReference type="Proteomes" id="UP000011058">
    <property type="component" value="Chromosome"/>
</dbReference>
<dbReference type="EMBL" id="HE796683">
    <property type="protein sequence ID" value="CCG98244.1"/>
    <property type="molecule type" value="Genomic_DNA"/>
</dbReference>
<dbReference type="AlphaFoldDB" id="I0K291"/>
<gene>
    <name evidence="5" type="ORF">FAES_0230</name>
</gene>
<dbReference type="InterPro" id="IPR058792">
    <property type="entry name" value="Beta-barrel_RND_2"/>
</dbReference>
<dbReference type="PANTHER" id="PTHR30097:SF4">
    <property type="entry name" value="SLR6042 PROTEIN"/>
    <property type="match status" value="1"/>
</dbReference>
<sequence>MSEMLFAGTFRIHSFALSLFDSMKTTHLIIPALLLLAACGHKQDEKAANVPTSAADSTASFLTDSVRRMNPENELTLNGTVTFDQDNVVRVFPLVSGNVEKANVTLGAYVKKGQDLAVIRSGDISNYVNNYQSDKADLEVAQQALKNTEAQFKAGFASQTDMLTAKNNLKKAQEELGKSANVLRVYGGTNASNGQPYFTVKAPIGGYIVEKNVNTGQDLRADNQNPLYTISSLQRIWVMANVYEQDIPQIQQGEAVDVQVLAYPDRTFRGHIDNVSSILDNQARVLKVRIVLDNRDGLLKPDMFATIHVHVGNNGGASPVGGTSANVLAVPQKAVVFDRDHYYVILQTGKDKYEVREVNVEKNTTRYAFVEGGNLKPGNTVVTEGSLLLYNDLTD</sequence>
<dbReference type="InterPro" id="IPR058647">
    <property type="entry name" value="BSH_CzcB-like"/>
</dbReference>
<feature type="domain" description="CzcB-like barrel-sandwich hybrid" evidence="4">
    <location>
        <begin position="88"/>
        <end position="230"/>
    </location>
</feature>
<proteinExistence type="inferred from homology"/>
<evidence type="ECO:0000313" key="6">
    <source>
        <dbReference type="Proteomes" id="UP000011058"/>
    </source>
</evidence>
<protein>
    <submittedName>
        <fullName evidence="5">Efflux transporter, RND family, MFP subunit</fullName>
    </submittedName>
</protein>
<dbReference type="Gene3D" id="2.40.30.170">
    <property type="match status" value="1"/>
</dbReference>
<dbReference type="NCBIfam" id="TIGR01730">
    <property type="entry name" value="RND_mfp"/>
    <property type="match status" value="1"/>
</dbReference>
<name>I0K291_9BACT</name>
<evidence type="ECO:0000313" key="5">
    <source>
        <dbReference type="EMBL" id="CCG98244.1"/>
    </source>
</evidence>
<dbReference type="GO" id="GO:0030313">
    <property type="term" value="C:cell envelope"/>
    <property type="evidence" value="ECO:0007669"/>
    <property type="project" value="TreeGrafter"/>
</dbReference>
<dbReference type="GO" id="GO:0015679">
    <property type="term" value="P:plasma membrane copper ion transport"/>
    <property type="evidence" value="ECO:0007669"/>
    <property type="project" value="TreeGrafter"/>
</dbReference>
<comment type="similarity">
    <text evidence="1">Belongs to the membrane fusion protein (MFP) (TC 8.A.1) family.</text>
</comment>
<keyword evidence="6" id="KW-1185">Reference proteome</keyword>
<dbReference type="KEGG" id="fae:FAES_0230"/>
<dbReference type="eggNOG" id="COG0845">
    <property type="taxonomic scope" value="Bacteria"/>
</dbReference>
<evidence type="ECO:0000256" key="1">
    <source>
        <dbReference type="ARBA" id="ARBA00009477"/>
    </source>
</evidence>
<dbReference type="Pfam" id="PF25973">
    <property type="entry name" value="BSH_CzcB"/>
    <property type="match status" value="1"/>
</dbReference>
<dbReference type="Pfam" id="PF25954">
    <property type="entry name" value="Beta-barrel_RND_2"/>
    <property type="match status" value="1"/>
</dbReference>
<reference evidence="5 6" key="1">
    <citation type="journal article" date="2012" name="J. Bacteriol.">
        <title>Genome Sequence of Fibrella aestuarina BUZ 2T, a Filamentous Marine Bacterium.</title>
        <authorList>
            <person name="Filippini M."/>
            <person name="Qi W."/>
            <person name="Blom J."/>
            <person name="Goesmann A."/>
            <person name="Smits T.H."/>
            <person name="Bagheri H.C."/>
        </authorList>
    </citation>
    <scope>NUCLEOTIDE SEQUENCE [LARGE SCALE GENOMIC DNA]</scope>
    <source>
        <strain evidence="6">BUZ 2T</strain>
    </source>
</reference>
<evidence type="ECO:0000259" key="3">
    <source>
        <dbReference type="Pfam" id="PF25954"/>
    </source>
</evidence>
<organism evidence="5 6">
    <name type="scientific">Fibrella aestuarina BUZ 2</name>
    <dbReference type="NCBI Taxonomy" id="1166018"/>
    <lineage>
        <taxon>Bacteria</taxon>
        <taxon>Pseudomonadati</taxon>
        <taxon>Bacteroidota</taxon>
        <taxon>Cytophagia</taxon>
        <taxon>Cytophagales</taxon>
        <taxon>Spirosomataceae</taxon>
        <taxon>Fibrella</taxon>
    </lineage>
</organism>
<dbReference type="GO" id="GO:0016020">
    <property type="term" value="C:membrane"/>
    <property type="evidence" value="ECO:0007669"/>
    <property type="project" value="InterPro"/>
</dbReference>
<evidence type="ECO:0000256" key="2">
    <source>
        <dbReference type="ARBA" id="ARBA00022448"/>
    </source>
</evidence>
<dbReference type="InterPro" id="IPR051909">
    <property type="entry name" value="MFP_Cation_Efflux"/>
</dbReference>
<feature type="domain" description="CusB-like beta-barrel" evidence="3">
    <location>
        <begin position="236"/>
        <end position="309"/>
    </location>
</feature>
<dbReference type="Gene3D" id="2.40.50.100">
    <property type="match status" value="1"/>
</dbReference>
<dbReference type="PANTHER" id="PTHR30097">
    <property type="entry name" value="CATION EFFLUX SYSTEM PROTEIN CUSB"/>
    <property type="match status" value="1"/>
</dbReference>
<dbReference type="Gene3D" id="1.20.1600.10">
    <property type="entry name" value="Outer membrane efflux proteins (OEP)"/>
    <property type="match status" value="1"/>
</dbReference>
<dbReference type="GO" id="GO:0015562">
    <property type="term" value="F:efflux transmembrane transporter activity"/>
    <property type="evidence" value="ECO:0007669"/>
    <property type="project" value="InterPro"/>
</dbReference>